<dbReference type="Gene3D" id="2.160.20.60">
    <property type="entry name" value="Glutamate synthase, alpha subunit, C-terminal domain"/>
    <property type="match status" value="1"/>
</dbReference>
<evidence type="ECO:0000256" key="12">
    <source>
        <dbReference type="ARBA" id="ARBA00023004"/>
    </source>
</evidence>
<dbReference type="Pfam" id="PF00310">
    <property type="entry name" value="GATase_2"/>
    <property type="match status" value="1"/>
</dbReference>
<evidence type="ECO:0000256" key="4">
    <source>
        <dbReference type="ARBA" id="ARBA00009716"/>
    </source>
</evidence>
<evidence type="ECO:0000313" key="18">
    <source>
        <dbReference type="EMBL" id="RZS34284.1"/>
    </source>
</evidence>
<dbReference type="GO" id="GO:0015930">
    <property type="term" value="F:glutamate synthase activity"/>
    <property type="evidence" value="ECO:0007669"/>
    <property type="project" value="InterPro"/>
</dbReference>
<keyword evidence="12" id="KW-0408">Iron</keyword>
<dbReference type="InterPro" id="IPR013785">
    <property type="entry name" value="Aldolase_TIM"/>
</dbReference>
<name>A0A4Q7KI79_9PSEU</name>
<dbReference type="NCBIfam" id="NF008730">
    <property type="entry name" value="PRK11750.1"/>
    <property type="match status" value="1"/>
</dbReference>
<dbReference type="FunFam" id="3.20.20.70:FF:000053">
    <property type="entry name" value="Glutamate synthase large subunit"/>
    <property type="match status" value="1"/>
</dbReference>
<keyword evidence="11" id="KW-0560">Oxidoreductase</keyword>
<keyword evidence="15" id="KW-0003">3Fe-4S</keyword>
<evidence type="ECO:0000256" key="14">
    <source>
        <dbReference type="ARBA" id="ARBA00023164"/>
    </source>
</evidence>
<dbReference type="RefSeq" id="WP_130346623.1">
    <property type="nucleotide sequence ID" value="NZ_SGWQ01000009.1"/>
</dbReference>
<evidence type="ECO:0000256" key="11">
    <source>
        <dbReference type="ARBA" id="ARBA00023002"/>
    </source>
</evidence>
<evidence type="ECO:0000313" key="19">
    <source>
        <dbReference type="Proteomes" id="UP000294257"/>
    </source>
</evidence>
<dbReference type="FunFam" id="3.60.20.10:FF:000001">
    <property type="entry name" value="Glutamate synthase, large subunit"/>
    <property type="match status" value="1"/>
</dbReference>
<protein>
    <submittedName>
        <fullName evidence="18">Glutamate synthase (NADPH/NADH) large chain</fullName>
    </submittedName>
</protein>
<dbReference type="PROSITE" id="PS51278">
    <property type="entry name" value="GATASE_TYPE_2"/>
    <property type="match status" value="1"/>
</dbReference>
<dbReference type="InterPro" id="IPR006982">
    <property type="entry name" value="Glu_synth_centr_N"/>
</dbReference>
<dbReference type="OrthoDB" id="9758182at2"/>
<dbReference type="PANTHER" id="PTHR11938">
    <property type="entry name" value="FAD NADPH DEHYDROGENASE/OXIDOREDUCTASE"/>
    <property type="match status" value="1"/>
</dbReference>
<evidence type="ECO:0000256" key="8">
    <source>
        <dbReference type="ARBA" id="ARBA00022723"/>
    </source>
</evidence>
<dbReference type="GO" id="GO:0019676">
    <property type="term" value="P:ammonia assimilation cycle"/>
    <property type="evidence" value="ECO:0007669"/>
    <property type="project" value="TreeGrafter"/>
</dbReference>
<dbReference type="InterPro" id="IPR036485">
    <property type="entry name" value="Glu_synth_asu_C_sf"/>
</dbReference>
<evidence type="ECO:0000256" key="1">
    <source>
        <dbReference type="ARBA" id="ARBA00001917"/>
    </source>
</evidence>
<evidence type="ECO:0000256" key="6">
    <source>
        <dbReference type="ARBA" id="ARBA00022630"/>
    </source>
</evidence>
<dbReference type="Gene3D" id="3.20.20.70">
    <property type="entry name" value="Aldolase class I"/>
    <property type="match status" value="2"/>
</dbReference>
<dbReference type="InterPro" id="IPR050711">
    <property type="entry name" value="ET-N_metabolism_enzyme"/>
</dbReference>
<keyword evidence="19" id="KW-1185">Reference proteome</keyword>
<keyword evidence="7" id="KW-0288">FMN</keyword>
<comment type="similarity">
    <text evidence="4">Belongs to the glutamate synthase family.</text>
</comment>
<dbReference type="Pfam" id="PF01645">
    <property type="entry name" value="Glu_synthase"/>
    <property type="match status" value="1"/>
</dbReference>
<dbReference type="PANTHER" id="PTHR11938:SF133">
    <property type="entry name" value="GLUTAMATE SYNTHASE (NADH)"/>
    <property type="match status" value="1"/>
</dbReference>
<keyword evidence="5" id="KW-0028">Amino-acid biosynthesis</keyword>
<dbReference type="CDD" id="cd00982">
    <property type="entry name" value="gltB_C"/>
    <property type="match status" value="1"/>
</dbReference>
<keyword evidence="9" id="KW-0274">FAD</keyword>
<evidence type="ECO:0000256" key="3">
    <source>
        <dbReference type="ARBA" id="ARBA00001974"/>
    </source>
</evidence>
<evidence type="ECO:0000256" key="16">
    <source>
        <dbReference type="ARBA" id="ARBA00029440"/>
    </source>
</evidence>
<dbReference type="GO" id="GO:0006537">
    <property type="term" value="P:glutamate biosynthetic process"/>
    <property type="evidence" value="ECO:0007669"/>
    <property type="project" value="UniProtKB-KW"/>
</dbReference>
<dbReference type="Pfam" id="PF01493">
    <property type="entry name" value="GXGXG"/>
    <property type="match status" value="1"/>
</dbReference>
<dbReference type="FunFam" id="3.20.20.70:FF:000031">
    <property type="entry name" value="Glutamate synthase 1 [NADH]"/>
    <property type="match status" value="1"/>
</dbReference>
<comment type="cofactor">
    <cofactor evidence="2">
        <name>[3Fe-4S] cluster</name>
        <dbReference type="ChEBI" id="CHEBI:21137"/>
    </cofactor>
</comment>
<evidence type="ECO:0000259" key="17">
    <source>
        <dbReference type="PROSITE" id="PS51278"/>
    </source>
</evidence>
<keyword evidence="13" id="KW-0411">Iron-sulfur</keyword>
<keyword evidence="14" id="KW-0314">Glutamate biosynthesis</keyword>
<dbReference type="InterPro" id="IPR017932">
    <property type="entry name" value="GATase_2_dom"/>
</dbReference>
<dbReference type="InterPro" id="IPR029055">
    <property type="entry name" value="Ntn_hydrolases_N"/>
</dbReference>
<gene>
    <name evidence="18" type="ORF">EV193_10971</name>
</gene>
<dbReference type="EMBL" id="SGWQ01000009">
    <property type="protein sequence ID" value="RZS34284.1"/>
    <property type="molecule type" value="Genomic_DNA"/>
</dbReference>
<dbReference type="InterPro" id="IPR002489">
    <property type="entry name" value="Glu_synth_asu_C"/>
</dbReference>
<feature type="domain" description="Glutamine amidotransferase type-2" evidence="17">
    <location>
        <begin position="22"/>
        <end position="423"/>
    </location>
</feature>
<dbReference type="Proteomes" id="UP000294257">
    <property type="component" value="Unassembled WGS sequence"/>
</dbReference>
<dbReference type="GO" id="GO:0046872">
    <property type="term" value="F:metal ion binding"/>
    <property type="evidence" value="ECO:0007669"/>
    <property type="project" value="UniProtKB-KW"/>
</dbReference>
<dbReference type="Gene3D" id="3.60.20.10">
    <property type="entry name" value="Glutamine Phosphoribosylpyrophosphate, subunit 1, domain 1"/>
    <property type="match status" value="1"/>
</dbReference>
<comment type="cofactor">
    <cofactor evidence="3">
        <name>FAD</name>
        <dbReference type="ChEBI" id="CHEBI:57692"/>
    </cofactor>
</comment>
<sequence>MIFSAIPGPQGLYDPTEERDSCGVAMVADVRGRRSHEIVADGLTALANLEHRGAAGAEPTSGDGAGILVQLPDALLRSTVDFELPESTADGLNRYAAGIAFLPSEPEARAKAVETVQRIAGEEGLDVLGWRDVPVDPDAAEVGPTARGVMPHFAMVFLAGPDAGPEVSGVELDRLAFAVRKRVEHESNAGGAGVYFPSLSSRTLVYKGMLTTEQLPVFFRDLSDERLVSAIALVHSRFSTNTFPSWPLAHPFRYVAHNGEINTIRGNRNRMRAREALLASDLIAGDLTRLYPIVDPDGSDSASFDEVLELLHLGGRSLPHAVLMMIPEAWENHSTMDPGRRSFYQFHASLMEPWDGPACVTFTDGTVVGAVLDRNGLRPARWWRTADDKVVLASEAGVLDIPPDQVVQKGRLQPGRMFLVDTVRGRIVDDDEVKSELAALLPYDEWVHAGLLEIADLPDREHVVQSHESVLRRQITFGYTEEEVKILLTPMATAGAEPIGSMGTDTPPAALSKRPRLLYDYFKQNFAQVTNPPLDAIREEIVTSVARIMGPEQNLLEPSPASCRHIRLPYPVIDNDELAKLIHVNDDGDLPGYACTVLSGLYEVDGGGEALAAAIERVRREASEAIENGARTLVLSDRDSDHRLAPIPSLLLVSSVHHHLVRTKERLQVALVVESGDAREVHHIALLLGYGAAAVNPYLAFETIEDLISQGAITGIETRTAIRNYVQALVKGVLKIMSKMGISTVGAYTAAQVFESLGLSMDVLDEYFTGTTSKLGGVALDVLAEEAAARHRRAHPENPTDRVHRRLDVGGEYAYRREGELHLFTPETVFLLQHATTTRRVEVYREYVAEVERLNREGGALRGLFSLRGNESGPIPIEDVESVESIMKRFNTGAMSYGSISAEAHETLAIAMNRIGGRSNTGEGGEDPDRLYDPERRSAIKQVASGRFGVTSEYLVNATDLQIKMAQGAKPGEGGQLPPNKVYPWIARTRHSTAGVGLISPPPHHDIYSIEDLAQLIHDLKNANEHARVHVKLVSELGVGTVAAGVSKAHADVVLISGHDGGTGASPMNSLKHAGTPWEIGLAETQQTLVLNGLRDRITVQVDGAMKTGRDVIVAALLGAEEYGFATAPLIVAGCVMMRVCHLDTCPVGVATQNPLLRKRYTGQAEHVVAFFEFVAQEVREHLAELGFHTLDEAIGRADLLDTDDAVSHWKAGGLDLSPVFAVPESPYGPARRRIRAQDHGLDLALDRTLIQLAEAALEDAHEVHLELPVRNVNRTVGTLLGSEVTRRYGSAGLPDGTITVTLTGSAGQSLGAFLPPGITIDLVGDANDYVGKGLSGGRVVVRPHQDAPFAAEQQVIAGNVIGYGATGGELFVRGRVGERFCVRNSGATAVVEGVGDHAFEYMTGGHAVVLGPTGRNLAAGMSGGVGYVLDLDARLVNTAMVELQRPDGADLRWLRGAVERHHRFTGSAVAASLLGDWTRRAASFTKVMPRDYQRVLEAIRLARAEGRDVDEAVMEASRG</sequence>
<dbReference type="SUPFAM" id="SSF51395">
    <property type="entry name" value="FMN-linked oxidoreductases"/>
    <property type="match status" value="1"/>
</dbReference>
<evidence type="ECO:0000256" key="10">
    <source>
        <dbReference type="ARBA" id="ARBA00022962"/>
    </source>
</evidence>
<comment type="caution">
    <text evidence="18">The sequence shown here is derived from an EMBL/GenBank/DDBJ whole genome shotgun (WGS) entry which is preliminary data.</text>
</comment>
<reference evidence="18 19" key="1">
    <citation type="submission" date="2019-02" db="EMBL/GenBank/DDBJ databases">
        <title>Genomic Encyclopedia of Type Strains, Phase IV (KMG-IV): sequencing the most valuable type-strain genomes for metagenomic binning, comparative biology and taxonomic classification.</title>
        <authorList>
            <person name="Goeker M."/>
        </authorList>
    </citation>
    <scope>NUCLEOTIDE SEQUENCE [LARGE SCALE GENOMIC DNA]</scope>
    <source>
        <strain evidence="18 19">DSM 101727</strain>
    </source>
</reference>
<dbReference type="InterPro" id="IPR002932">
    <property type="entry name" value="Glu_synthdom"/>
</dbReference>
<keyword evidence="8" id="KW-0479">Metal-binding</keyword>
<dbReference type="GO" id="GO:0051538">
    <property type="term" value="F:3 iron, 4 sulfur cluster binding"/>
    <property type="evidence" value="ECO:0007669"/>
    <property type="project" value="UniProtKB-KW"/>
</dbReference>
<evidence type="ECO:0000256" key="9">
    <source>
        <dbReference type="ARBA" id="ARBA00022827"/>
    </source>
</evidence>
<dbReference type="SUPFAM" id="SSF56235">
    <property type="entry name" value="N-terminal nucleophile aminohydrolases (Ntn hydrolases)"/>
    <property type="match status" value="1"/>
</dbReference>
<keyword evidence="6" id="KW-0285">Flavoprotein</keyword>
<proteinExistence type="inferred from homology"/>
<evidence type="ECO:0000256" key="15">
    <source>
        <dbReference type="ARBA" id="ARBA00023291"/>
    </source>
</evidence>
<accession>A0A4Q7KI79</accession>
<evidence type="ECO:0000256" key="5">
    <source>
        <dbReference type="ARBA" id="ARBA00022605"/>
    </source>
</evidence>
<dbReference type="CDD" id="cd00713">
    <property type="entry name" value="GltS"/>
    <property type="match status" value="1"/>
</dbReference>
<comment type="cofactor">
    <cofactor evidence="1">
        <name>FMN</name>
        <dbReference type="ChEBI" id="CHEBI:58210"/>
    </cofactor>
</comment>
<evidence type="ECO:0000256" key="2">
    <source>
        <dbReference type="ARBA" id="ARBA00001927"/>
    </source>
</evidence>
<dbReference type="FunFam" id="2.160.20.60:FF:000001">
    <property type="entry name" value="Glutamate synthase, large subunit"/>
    <property type="match status" value="1"/>
</dbReference>
<dbReference type="SUPFAM" id="SSF69336">
    <property type="entry name" value="Alpha subunit of glutamate synthase, C-terminal domain"/>
    <property type="match status" value="1"/>
</dbReference>
<keyword evidence="10" id="KW-0315">Glutamine amidotransferase</keyword>
<organism evidence="18 19">
    <name type="scientific">Herbihabitans rhizosphaerae</name>
    <dbReference type="NCBI Taxonomy" id="1872711"/>
    <lineage>
        <taxon>Bacteria</taxon>
        <taxon>Bacillati</taxon>
        <taxon>Actinomycetota</taxon>
        <taxon>Actinomycetes</taxon>
        <taxon>Pseudonocardiales</taxon>
        <taxon>Pseudonocardiaceae</taxon>
        <taxon>Herbihabitans</taxon>
    </lineage>
</organism>
<evidence type="ECO:0000256" key="13">
    <source>
        <dbReference type="ARBA" id="ARBA00023014"/>
    </source>
</evidence>
<dbReference type="CDD" id="cd02808">
    <property type="entry name" value="GltS_FMN"/>
    <property type="match status" value="1"/>
</dbReference>
<comment type="pathway">
    <text evidence="16">Amino-acid biosynthesis.</text>
</comment>
<dbReference type="Pfam" id="PF04898">
    <property type="entry name" value="Glu_syn_central"/>
    <property type="match status" value="1"/>
</dbReference>
<evidence type="ECO:0000256" key="7">
    <source>
        <dbReference type="ARBA" id="ARBA00022643"/>
    </source>
</evidence>